<evidence type="ECO:0000313" key="3">
    <source>
        <dbReference type="Proteomes" id="UP000178885"/>
    </source>
</evidence>
<name>A0A1F6TKP0_9PROT</name>
<dbReference type="SUPFAM" id="SSF52821">
    <property type="entry name" value="Rhodanese/Cell cycle control phosphatase"/>
    <property type="match status" value="1"/>
</dbReference>
<dbReference type="Gene3D" id="3.40.250.10">
    <property type="entry name" value="Rhodanese-like domain"/>
    <property type="match status" value="1"/>
</dbReference>
<sequence>MYSVSEVDAMQLQELLRAQREEVALVDVRTPGEVARGGIPGARNIPLHLLPLRANELAADKSIVFYCHSGNRSAQACLYMMGRGRANVLNLRGGIIDWLQSGQAISQPLN</sequence>
<dbReference type="AlphaFoldDB" id="A0A1F6TKP0"/>
<dbReference type="InterPro" id="IPR050229">
    <property type="entry name" value="GlpE_sulfurtransferase"/>
</dbReference>
<dbReference type="Proteomes" id="UP000178885">
    <property type="component" value="Unassembled WGS sequence"/>
</dbReference>
<feature type="domain" description="Rhodanese" evidence="1">
    <location>
        <begin position="19"/>
        <end position="107"/>
    </location>
</feature>
<dbReference type="PROSITE" id="PS50206">
    <property type="entry name" value="RHODANESE_3"/>
    <property type="match status" value="1"/>
</dbReference>
<dbReference type="Pfam" id="PF00581">
    <property type="entry name" value="Rhodanese"/>
    <property type="match status" value="1"/>
</dbReference>
<proteinExistence type="predicted"/>
<dbReference type="InterPro" id="IPR001763">
    <property type="entry name" value="Rhodanese-like_dom"/>
</dbReference>
<dbReference type="STRING" id="1817760.A2151_00530"/>
<protein>
    <recommendedName>
        <fullName evidence="1">Rhodanese domain-containing protein</fullName>
    </recommendedName>
</protein>
<dbReference type="EMBL" id="MFSU01000098">
    <property type="protein sequence ID" value="OGI45682.1"/>
    <property type="molecule type" value="Genomic_DNA"/>
</dbReference>
<organism evidence="2 3">
    <name type="scientific">Candidatus Muproteobacteria bacterium RBG_16_65_34</name>
    <dbReference type="NCBI Taxonomy" id="1817760"/>
    <lineage>
        <taxon>Bacteria</taxon>
        <taxon>Pseudomonadati</taxon>
        <taxon>Pseudomonadota</taxon>
        <taxon>Candidatus Muproteobacteria</taxon>
    </lineage>
</organism>
<dbReference type="PANTHER" id="PTHR43031:SF1">
    <property type="entry name" value="PYRIDINE NUCLEOTIDE-DISULPHIDE OXIDOREDUCTASE"/>
    <property type="match status" value="1"/>
</dbReference>
<dbReference type="SMART" id="SM00450">
    <property type="entry name" value="RHOD"/>
    <property type="match status" value="1"/>
</dbReference>
<dbReference type="CDD" id="cd00158">
    <property type="entry name" value="RHOD"/>
    <property type="match status" value="1"/>
</dbReference>
<evidence type="ECO:0000259" key="1">
    <source>
        <dbReference type="PROSITE" id="PS50206"/>
    </source>
</evidence>
<reference evidence="2 3" key="1">
    <citation type="journal article" date="2016" name="Nat. Commun.">
        <title>Thousands of microbial genomes shed light on interconnected biogeochemical processes in an aquifer system.</title>
        <authorList>
            <person name="Anantharaman K."/>
            <person name="Brown C.T."/>
            <person name="Hug L.A."/>
            <person name="Sharon I."/>
            <person name="Castelle C.J."/>
            <person name="Probst A.J."/>
            <person name="Thomas B.C."/>
            <person name="Singh A."/>
            <person name="Wilkins M.J."/>
            <person name="Karaoz U."/>
            <person name="Brodie E.L."/>
            <person name="Williams K.H."/>
            <person name="Hubbard S.S."/>
            <person name="Banfield J.F."/>
        </authorList>
    </citation>
    <scope>NUCLEOTIDE SEQUENCE [LARGE SCALE GENOMIC DNA]</scope>
</reference>
<dbReference type="PANTHER" id="PTHR43031">
    <property type="entry name" value="FAD-DEPENDENT OXIDOREDUCTASE"/>
    <property type="match status" value="1"/>
</dbReference>
<evidence type="ECO:0000313" key="2">
    <source>
        <dbReference type="EMBL" id="OGI45682.1"/>
    </source>
</evidence>
<comment type="caution">
    <text evidence="2">The sequence shown here is derived from an EMBL/GenBank/DDBJ whole genome shotgun (WGS) entry which is preliminary data.</text>
</comment>
<gene>
    <name evidence="2" type="ORF">A2151_00530</name>
</gene>
<accession>A0A1F6TKP0</accession>
<dbReference type="InterPro" id="IPR036873">
    <property type="entry name" value="Rhodanese-like_dom_sf"/>
</dbReference>